<name>A0A1I0BH42_9PROT</name>
<dbReference type="Proteomes" id="UP000183339">
    <property type="component" value="Unassembled WGS sequence"/>
</dbReference>
<accession>A0A1I0BH42</accession>
<gene>
    <name evidence="1" type="ORF">SAMN05216412_10317</name>
</gene>
<evidence type="ECO:0000313" key="1">
    <source>
        <dbReference type="EMBL" id="SET06303.1"/>
    </source>
</evidence>
<sequence>MNNNNKVDVLRVAAEKMMAAIAAKLLDEGNPERWNYRAIPSLPLDTRLPIHGQRSVPRFLVRGGRSSLRNQAQDRGGRIFLHTLKAACATKAFPRTSIAILGAIKNFRRRRLFACACWGWCWGSYHTGNILGFRLMCYRWISCSY</sequence>
<evidence type="ECO:0000313" key="2">
    <source>
        <dbReference type="Proteomes" id="UP000183339"/>
    </source>
</evidence>
<organism evidence="1 2">
    <name type="scientific">Nitrosospira multiformis</name>
    <dbReference type="NCBI Taxonomy" id="1231"/>
    <lineage>
        <taxon>Bacteria</taxon>
        <taxon>Pseudomonadati</taxon>
        <taxon>Pseudomonadota</taxon>
        <taxon>Betaproteobacteria</taxon>
        <taxon>Nitrosomonadales</taxon>
        <taxon>Nitrosomonadaceae</taxon>
        <taxon>Nitrosospira</taxon>
    </lineage>
</organism>
<reference evidence="1 2" key="1">
    <citation type="submission" date="2016-10" db="EMBL/GenBank/DDBJ databases">
        <authorList>
            <person name="de Groot N.N."/>
        </authorList>
    </citation>
    <scope>NUCLEOTIDE SEQUENCE [LARGE SCALE GENOMIC DNA]</scope>
    <source>
        <strain evidence="1 2">Nl7</strain>
    </source>
</reference>
<dbReference type="EMBL" id="FOHI01000003">
    <property type="protein sequence ID" value="SET06303.1"/>
    <property type="molecule type" value="Genomic_DNA"/>
</dbReference>
<proteinExistence type="predicted"/>
<dbReference type="AlphaFoldDB" id="A0A1I0BH42"/>
<protein>
    <submittedName>
        <fullName evidence="1">Uncharacterized protein</fullName>
    </submittedName>
</protein>